<evidence type="ECO:0000256" key="1">
    <source>
        <dbReference type="ARBA" id="ARBA00022750"/>
    </source>
</evidence>
<dbReference type="InterPro" id="IPR057670">
    <property type="entry name" value="SH3_retrovirus"/>
</dbReference>
<keyword evidence="1" id="KW-0645">Protease</keyword>
<evidence type="ECO:0000259" key="3">
    <source>
        <dbReference type="Pfam" id="PF22936"/>
    </source>
</evidence>
<feature type="domain" description="Retrovirus-related Pol polyprotein from transposon TNT 1-94-like beta-barrel" evidence="3">
    <location>
        <begin position="193"/>
        <end position="242"/>
    </location>
</feature>
<dbReference type="InterPro" id="IPR054722">
    <property type="entry name" value="PolX-like_BBD"/>
</dbReference>
<keyword evidence="1" id="KW-0064">Aspartyl protease</keyword>
<dbReference type="PANTHER" id="PTHR11439:SF502">
    <property type="entry name" value="SECRETED RXLR EFFECTOR PROTEIN 161-LIKE"/>
    <property type="match status" value="1"/>
</dbReference>
<comment type="caution">
    <text evidence="5">The sequence shown here is derived from an EMBL/GenBank/DDBJ whole genome shotgun (WGS) entry which is preliminary data.</text>
</comment>
<name>A0A438BV72_VITVI</name>
<dbReference type="Pfam" id="PF25597">
    <property type="entry name" value="SH3_retrovirus"/>
    <property type="match status" value="1"/>
</dbReference>
<dbReference type="PANTHER" id="PTHR11439">
    <property type="entry name" value="GAG-POL-RELATED RETROTRANSPOSON"/>
    <property type="match status" value="1"/>
</dbReference>
<dbReference type="SUPFAM" id="SSF53098">
    <property type="entry name" value="Ribonuclease H-like"/>
    <property type="match status" value="1"/>
</dbReference>
<dbReference type="Proteomes" id="UP000288805">
    <property type="component" value="Unassembled WGS sequence"/>
</dbReference>
<accession>A0A438BV72</accession>
<dbReference type="InterPro" id="IPR013103">
    <property type="entry name" value="RVT_2"/>
</dbReference>
<dbReference type="InterPro" id="IPR012337">
    <property type="entry name" value="RNaseH-like_sf"/>
</dbReference>
<evidence type="ECO:0000313" key="6">
    <source>
        <dbReference type="Proteomes" id="UP000288805"/>
    </source>
</evidence>
<reference evidence="5 6" key="1">
    <citation type="journal article" date="2018" name="PLoS Genet.">
        <title>Population sequencing reveals clonal diversity and ancestral inbreeding in the grapevine cultivar Chardonnay.</title>
        <authorList>
            <person name="Roach M.J."/>
            <person name="Johnson D.L."/>
            <person name="Bohlmann J."/>
            <person name="van Vuuren H.J."/>
            <person name="Jones S.J."/>
            <person name="Pretorius I.S."/>
            <person name="Schmidt S.A."/>
            <person name="Borneman A.R."/>
        </authorList>
    </citation>
    <scope>NUCLEOTIDE SEQUENCE [LARGE SCALE GENOMIC DNA]</scope>
    <source>
        <strain evidence="6">cv. Chardonnay</strain>
        <tissue evidence="5">Leaf</tissue>
    </source>
</reference>
<feature type="domain" description="Retroviral polymerase SH3-like" evidence="4">
    <location>
        <begin position="311"/>
        <end position="373"/>
    </location>
</feature>
<dbReference type="InterPro" id="IPR043502">
    <property type="entry name" value="DNA/RNA_pol_sf"/>
</dbReference>
<protein>
    <submittedName>
        <fullName evidence="5">Copia protein</fullName>
    </submittedName>
</protein>
<evidence type="ECO:0000259" key="2">
    <source>
        <dbReference type="Pfam" id="PF07727"/>
    </source>
</evidence>
<dbReference type="CDD" id="cd09272">
    <property type="entry name" value="RNase_HI_RT_Ty1"/>
    <property type="match status" value="1"/>
</dbReference>
<evidence type="ECO:0000259" key="4">
    <source>
        <dbReference type="Pfam" id="PF25597"/>
    </source>
</evidence>
<dbReference type="SUPFAM" id="SSF56672">
    <property type="entry name" value="DNA/RNA polymerases"/>
    <property type="match status" value="1"/>
</dbReference>
<organism evidence="5 6">
    <name type="scientific">Vitis vinifera</name>
    <name type="common">Grape</name>
    <dbReference type="NCBI Taxonomy" id="29760"/>
    <lineage>
        <taxon>Eukaryota</taxon>
        <taxon>Viridiplantae</taxon>
        <taxon>Streptophyta</taxon>
        <taxon>Embryophyta</taxon>
        <taxon>Tracheophyta</taxon>
        <taxon>Spermatophyta</taxon>
        <taxon>Magnoliopsida</taxon>
        <taxon>eudicotyledons</taxon>
        <taxon>Gunneridae</taxon>
        <taxon>Pentapetalae</taxon>
        <taxon>rosids</taxon>
        <taxon>Vitales</taxon>
        <taxon>Vitaceae</taxon>
        <taxon>Viteae</taxon>
        <taxon>Vitis</taxon>
    </lineage>
</organism>
<sequence>MDLETPKQVWDKLQGEFEGSDKVKTVRLLTLKREFELMKMKDNESVKDYSSKLMDVVNQMRFLGEAFTDQKVVEKIMVSVPQKFEAKISAIEESCDLQSLTIAELTNKLHAQEQRVLIKTNHAEKDCWYKGKPLFNCNFCNKLGHSEKYYRAKKKQSQQQTQQHANVIEEDKKDNEHLFMASQALNSHELNTWLIDSGHTNHMTKHLSIFTSIDKSVQPKVKLGNGEAVQAKGKETIAISTKRVLYVFKSFKKMVETQSGQKVKNGVYERKNRTVMEMVNCMLFEKKLPKLLWAEAVSTSVYLLNRLPINSLCYLHVPSIKKGKLDERAEKGVFVGYAAESKGYIIYSLSRMKIVISRDMYFDENSYWNWDLKKVHKCDQTTPSILEPAIESTSIEDPLDVEATSDTPVLKLIELSETKKAIGVKWVFRTKFNSYGLIFKHKARLVVKGFAQVSGVDYDDTFAPVARHDTIRLLLALVGQMGRKVYHLDVKSAFLNVYKLHKALYGLKQAPRAWYSRIDSHLIQLGFRRSENEATLYLKQNEDGLQLVVSLYVDDMLVAGSNVRLLAKFKMEMQDKFKLESCKEVATPLTQNEKISKNDGEKLKKPSAYRSLVGSLLYLTATRPNLMFPTGLLSRFMSSPNNVHMGVAKRVLKYVRGTTNLGIWYLKTGGVKLDGYVDSDWAGSVDDMKSTSGQKQSSLIKLYYDNKLVIAIAQNPIQHGKTTHINVKFHSIRETEKNSLVKLHYCSTDVQLVDIMTKALPKSRLELLRLKLGMSKANLKEEC</sequence>
<feature type="domain" description="Reverse transcriptase Ty1/copia-type" evidence="2">
    <location>
        <begin position="409"/>
        <end position="496"/>
    </location>
</feature>
<gene>
    <name evidence="5" type="primary">GIP_231</name>
    <name evidence="5" type="ORF">CK203_072213</name>
</gene>
<evidence type="ECO:0000313" key="5">
    <source>
        <dbReference type="EMBL" id="RVW14873.1"/>
    </source>
</evidence>
<dbReference type="Pfam" id="PF07727">
    <property type="entry name" value="RVT_2"/>
    <property type="match status" value="2"/>
</dbReference>
<proteinExistence type="predicted"/>
<dbReference type="Gene3D" id="3.30.420.10">
    <property type="entry name" value="Ribonuclease H-like superfamily/Ribonuclease H"/>
    <property type="match status" value="1"/>
</dbReference>
<dbReference type="EMBL" id="QGNW01002610">
    <property type="protein sequence ID" value="RVW14873.1"/>
    <property type="molecule type" value="Genomic_DNA"/>
</dbReference>
<dbReference type="Pfam" id="PF22936">
    <property type="entry name" value="Pol_BBD"/>
    <property type="match status" value="1"/>
</dbReference>
<dbReference type="InterPro" id="IPR036397">
    <property type="entry name" value="RNaseH_sf"/>
</dbReference>
<keyword evidence="1" id="KW-0378">Hydrolase</keyword>
<dbReference type="Pfam" id="PF14223">
    <property type="entry name" value="Retrotran_gag_2"/>
    <property type="match status" value="1"/>
</dbReference>
<feature type="domain" description="Reverse transcriptase Ty1/copia-type" evidence="2">
    <location>
        <begin position="497"/>
        <end position="587"/>
    </location>
</feature>
<dbReference type="AlphaFoldDB" id="A0A438BV72"/>
<dbReference type="GO" id="GO:0003676">
    <property type="term" value="F:nucleic acid binding"/>
    <property type="evidence" value="ECO:0007669"/>
    <property type="project" value="InterPro"/>
</dbReference>
<dbReference type="GO" id="GO:0004190">
    <property type="term" value="F:aspartic-type endopeptidase activity"/>
    <property type="evidence" value="ECO:0007669"/>
    <property type="project" value="UniProtKB-KW"/>
</dbReference>